<dbReference type="EMBL" id="LR778114">
    <property type="protein sequence ID" value="CAB1128372.1"/>
    <property type="molecule type" value="Genomic_DNA"/>
</dbReference>
<comment type="pathway">
    <text evidence="1">Lipid metabolism.</text>
</comment>
<feature type="binding site" evidence="11">
    <location>
        <position position="13"/>
    </location>
    <ligand>
        <name>NAD(+)</name>
        <dbReference type="ChEBI" id="CHEBI:57540"/>
    </ligand>
</feature>
<evidence type="ECO:0000256" key="10">
    <source>
        <dbReference type="PIRSR" id="PIRSR000094-2"/>
    </source>
</evidence>
<dbReference type="InterPro" id="IPR036291">
    <property type="entry name" value="NAD(P)-bd_dom_sf"/>
</dbReference>
<evidence type="ECO:0000256" key="4">
    <source>
        <dbReference type="ARBA" id="ARBA00022832"/>
    </source>
</evidence>
<gene>
    <name evidence="12" type="primary">fabI</name>
    <name evidence="12" type="ORF">R50_0866</name>
</gene>
<feature type="binding site" evidence="11">
    <location>
        <begin position="66"/>
        <end position="67"/>
    </location>
    <ligand>
        <name>NAD(+)</name>
        <dbReference type="ChEBI" id="CHEBI:57540"/>
    </ligand>
</feature>
<organism evidence="12 13">
    <name type="scientific">Candidatus Hydrogenisulfobacillus filiaventi</name>
    <dbReference type="NCBI Taxonomy" id="2707344"/>
    <lineage>
        <taxon>Bacteria</taxon>
        <taxon>Bacillati</taxon>
        <taxon>Bacillota</taxon>
        <taxon>Clostridia</taxon>
        <taxon>Eubacteriales</taxon>
        <taxon>Clostridiales Family XVII. Incertae Sedis</taxon>
        <taxon>Candidatus Hydrogenisulfobacillus</taxon>
    </lineage>
</organism>
<feature type="binding site" evidence="11">
    <location>
        <begin position="19"/>
        <end position="20"/>
    </location>
    <ligand>
        <name>NAD(+)</name>
        <dbReference type="ChEBI" id="CHEBI:57540"/>
    </ligand>
</feature>
<dbReference type="Gene3D" id="1.10.8.400">
    <property type="entry name" value="Enoyl acyl carrier protein reductase"/>
    <property type="match status" value="1"/>
</dbReference>
<dbReference type="SUPFAM" id="SSF51735">
    <property type="entry name" value="NAD(P)-binding Rossmann-fold domains"/>
    <property type="match status" value="1"/>
</dbReference>
<evidence type="ECO:0000256" key="9">
    <source>
        <dbReference type="PIRSR" id="PIRSR000094-1"/>
    </source>
</evidence>
<keyword evidence="3 8" id="KW-0444">Lipid biosynthesis</keyword>
<protein>
    <recommendedName>
        <fullName evidence="8">Enoyl-[acyl-carrier-protein] reductase [NADH]</fullName>
        <ecNumber evidence="8">1.3.1.9</ecNumber>
    </recommendedName>
</protein>
<dbReference type="InterPro" id="IPR014358">
    <property type="entry name" value="Enoyl-ACP_Rdtase_NADH"/>
</dbReference>
<comment type="catalytic activity">
    <reaction evidence="8">
        <text>a 2,3-saturated acyl-[ACP] + NAD(+) = a (2E)-enoyl-[ACP] + NADH + H(+)</text>
        <dbReference type="Rhea" id="RHEA:10240"/>
        <dbReference type="Rhea" id="RHEA-COMP:9925"/>
        <dbReference type="Rhea" id="RHEA-COMP:9926"/>
        <dbReference type="ChEBI" id="CHEBI:15378"/>
        <dbReference type="ChEBI" id="CHEBI:57540"/>
        <dbReference type="ChEBI" id="CHEBI:57945"/>
        <dbReference type="ChEBI" id="CHEBI:78784"/>
        <dbReference type="ChEBI" id="CHEBI:78785"/>
        <dbReference type="EC" id="1.3.1.9"/>
    </reaction>
</comment>
<feature type="binding site" evidence="11">
    <location>
        <position position="94"/>
    </location>
    <ligand>
        <name>NAD(+)</name>
        <dbReference type="ChEBI" id="CHEBI:57540"/>
    </ligand>
</feature>
<evidence type="ECO:0000256" key="2">
    <source>
        <dbReference type="ARBA" id="ARBA00009233"/>
    </source>
</evidence>
<dbReference type="Pfam" id="PF13561">
    <property type="entry name" value="adh_short_C2"/>
    <property type="match status" value="1"/>
</dbReference>
<evidence type="ECO:0000256" key="11">
    <source>
        <dbReference type="PIRSR" id="PIRSR000094-3"/>
    </source>
</evidence>
<keyword evidence="6" id="KW-0443">Lipid metabolism</keyword>
<proteinExistence type="inferred from homology"/>
<keyword evidence="7 8" id="KW-0275">Fatty acid biosynthesis</keyword>
<accession>A0A6F8ZFY0</accession>
<keyword evidence="5 8" id="KW-0560">Oxidoreductase</keyword>
<evidence type="ECO:0000256" key="3">
    <source>
        <dbReference type="ARBA" id="ARBA00022516"/>
    </source>
</evidence>
<feature type="binding site" evidence="11">
    <location>
        <begin position="195"/>
        <end position="199"/>
    </location>
    <ligand>
        <name>NAD(+)</name>
        <dbReference type="ChEBI" id="CHEBI:57540"/>
    </ligand>
</feature>
<dbReference type="CDD" id="cd05372">
    <property type="entry name" value="ENR_SDR"/>
    <property type="match status" value="1"/>
</dbReference>
<evidence type="ECO:0000256" key="1">
    <source>
        <dbReference type="ARBA" id="ARBA00005189"/>
    </source>
</evidence>
<sequence>MGLLDGRRAVVTGVANKRSIAWGIAKALDREGVDLILTYQLERFRENIEELVPELSRPPAAVLPLDVSDDGSLSAFGDHVQALWNRVDVLVHAIAYARREDLEGRYVDVSRDGFRLALEVSAFSLTALVRALLPLLEQSESASVMTLTYNGSERVMPSYNIMGVAKAALESSVRYLAWDLGASRIRVNAISAGPIRTLASSGVKGLSAFLGTIPERAPLHENITADDVGNAAVFLAGDWSRHVTGQILFVDSGLNIMGT</sequence>
<dbReference type="KEGG" id="hfv:R50_0866"/>
<feature type="binding site" evidence="11">
    <location>
        <position position="40"/>
    </location>
    <ligand>
        <name>NAD(+)</name>
        <dbReference type="ChEBI" id="CHEBI:57540"/>
    </ligand>
</feature>
<dbReference type="PIRSF" id="PIRSF000094">
    <property type="entry name" value="Enoyl-ACP_rdct"/>
    <property type="match status" value="1"/>
</dbReference>
<dbReference type="GO" id="GO:0004318">
    <property type="term" value="F:enoyl-[acyl-carrier-protein] reductase (NADH) activity"/>
    <property type="evidence" value="ECO:0007669"/>
    <property type="project" value="UniProtKB-EC"/>
</dbReference>
<feature type="active site" description="Proton acceptor" evidence="9">
    <location>
        <position position="159"/>
    </location>
</feature>
<feature type="binding site" evidence="10">
    <location>
        <position position="97"/>
    </location>
    <ligand>
        <name>substrate</name>
    </ligand>
</feature>
<evidence type="ECO:0000256" key="7">
    <source>
        <dbReference type="ARBA" id="ARBA00023160"/>
    </source>
</evidence>
<dbReference type="Proteomes" id="UP000503399">
    <property type="component" value="Chromosome"/>
</dbReference>
<evidence type="ECO:0000256" key="5">
    <source>
        <dbReference type="ARBA" id="ARBA00023002"/>
    </source>
</evidence>
<evidence type="ECO:0000313" key="12">
    <source>
        <dbReference type="EMBL" id="CAB1128372.1"/>
    </source>
</evidence>
<keyword evidence="13" id="KW-1185">Reference proteome</keyword>
<dbReference type="EC" id="1.3.1.9" evidence="8"/>
<dbReference type="PANTHER" id="PTHR43159:SF2">
    <property type="entry name" value="ENOYL-[ACYL-CARRIER-PROTEIN] REDUCTASE [NADH], CHLOROPLASTIC"/>
    <property type="match status" value="1"/>
</dbReference>
<evidence type="ECO:0000256" key="8">
    <source>
        <dbReference type="PIRNR" id="PIRNR000094"/>
    </source>
</evidence>
<reference evidence="12 13" key="1">
    <citation type="submission" date="2020-02" db="EMBL/GenBank/DDBJ databases">
        <authorList>
            <person name="Hogendoorn C."/>
        </authorList>
    </citation>
    <scope>NUCLEOTIDE SEQUENCE [LARGE SCALE GENOMIC DNA]</scope>
    <source>
        <strain evidence="12">R501</strain>
    </source>
</reference>
<dbReference type="Gene3D" id="3.40.50.720">
    <property type="entry name" value="NAD(P)-binding Rossmann-like Domain"/>
    <property type="match status" value="1"/>
</dbReference>
<dbReference type="GO" id="GO:0006633">
    <property type="term" value="P:fatty acid biosynthetic process"/>
    <property type="evidence" value="ECO:0007669"/>
    <property type="project" value="UniProtKB-KW"/>
</dbReference>
<name>A0A6F8ZFY0_9FIRM</name>
<evidence type="ECO:0000256" key="6">
    <source>
        <dbReference type="ARBA" id="ARBA00023098"/>
    </source>
</evidence>
<dbReference type="InterPro" id="IPR002347">
    <property type="entry name" value="SDR_fam"/>
</dbReference>
<feature type="binding site" evidence="11">
    <location>
        <position position="166"/>
    </location>
    <ligand>
        <name>NAD(+)</name>
        <dbReference type="ChEBI" id="CHEBI:57540"/>
    </ligand>
</feature>
<dbReference type="PANTHER" id="PTHR43159">
    <property type="entry name" value="ENOYL-[ACYL-CARRIER-PROTEIN] REDUCTASE"/>
    <property type="match status" value="1"/>
</dbReference>
<comment type="similarity">
    <text evidence="2 8">Belongs to the short-chain dehydrogenases/reductases (SDR) family. FabI subfamily.</text>
</comment>
<evidence type="ECO:0000313" key="13">
    <source>
        <dbReference type="Proteomes" id="UP000503399"/>
    </source>
</evidence>
<dbReference type="PRINTS" id="PR00081">
    <property type="entry name" value="GDHRDH"/>
</dbReference>
<feature type="active site" description="Proton acceptor" evidence="9">
    <location>
        <position position="149"/>
    </location>
</feature>
<keyword evidence="8 11" id="KW-0520">NAD</keyword>
<dbReference type="AlphaFoldDB" id="A0A6F8ZFY0"/>
<keyword evidence="4" id="KW-0276">Fatty acid metabolism</keyword>